<dbReference type="InterPro" id="IPR013342">
    <property type="entry name" value="Mandelate_racemase_C"/>
</dbReference>
<evidence type="ECO:0000256" key="3">
    <source>
        <dbReference type="ARBA" id="ARBA00022723"/>
    </source>
</evidence>
<accession>A0A381VKN6</accession>
<dbReference type="Gene3D" id="3.20.20.120">
    <property type="entry name" value="Enolase-like C-terminal domain"/>
    <property type="match status" value="1"/>
</dbReference>
<reference evidence="7" key="1">
    <citation type="submission" date="2018-05" db="EMBL/GenBank/DDBJ databases">
        <authorList>
            <person name="Lanie J.A."/>
            <person name="Ng W.-L."/>
            <person name="Kazmierczak K.M."/>
            <person name="Andrzejewski T.M."/>
            <person name="Davidsen T.M."/>
            <person name="Wayne K.J."/>
            <person name="Tettelin H."/>
            <person name="Glass J.I."/>
            <person name="Rusch D."/>
            <person name="Podicherti R."/>
            <person name="Tsui H.-C.T."/>
            <person name="Winkler M.E."/>
        </authorList>
    </citation>
    <scope>NUCLEOTIDE SEQUENCE</scope>
</reference>
<evidence type="ECO:0000256" key="1">
    <source>
        <dbReference type="ARBA" id="ARBA00001946"/>
    </source>
</evidence>
<evidence type="ECO:0000313" key="7">
    <source>
        <dbReference type="EMBL" id="SVA40023.1"/>
    </source>
</evidence>
<dbReference type="InterPro" id="IPR036849">
    <property type="entry name" value="Enolase-like_C_sf"/>
</dbReference>
<dbReference type="InterPro" id="IPR029065">
    <property type="entry name" value="Enolase_C-like"/>
</dbReference>
<keyword evidence="4" id="KW-0460">Magnesium</keyword>
<dbReference type="SUPFAM" id="SSF51604">
    <property type="entry name" value="Enolase C-terminal domain-like"/>
    <property type="match status" value="1"/>
</dbReference>
<keyword evidence="5" id="KW-0413">Isomerase</keyword>
<dbReference type="SUPFAM" id="SSF54826">
    <property type="entry name" value="Enolase N-terminal domain-like"/>
    <property type="match status" value="1"/>
</dbReference>
<dbReference type="Pfam" id="PF13378">
    <property type="entry name" value="MR_MLE_C"/>
    <property type="match status" value="1"/>
</dbReference>
<gene>
    <name evidence="7" type="ORF">METZ01_LOCUS92877</name>
</gene>
<dbReference type="Gene3D" id="3.30.390.10">
    <property type="entry name" value="Enolase-like, N-terminal domain"/>
    <property type="match status" value="1"/>
</dbReference>
<dbReference type="AlphaFoldDB" id="A0A381VKN6"/>
<proteinExistence type="inferred from homology"/>
<keyword evidence="3" id="KW-0479">Metal-binding</keyword>
<dbReference type="InterPro" id="IPR034603">
    <property type="entry name" value="Dipeptide_epimerase"/>
</dbReference>
<comment type="cofactor">
    <cofactor evidence="1">
        <name>Mg(2+)</name>
        <dbReference type="ChEBI" id="CHEBI:18420"/>
    </cofactor>
</comment>
<evidence type="ECO:0000256" key="2">
    <source>
        <dbReference type="ARBA" id="ARBA00008031"/>
    </source>
</evidence>
<dbReference type="InterPro" id="IPR029017">
    <property type="entry name" value="Enolase-like_N"/>
</dbReference>
<dbReference type="CDD" id="cd03319">
    <property type="entry name" value="L-Ala-DL-Glu_epimerase"/>
    <property type="match status" value="1"/>
</dbReference>
<dbReference type="GO" id="GO:0046872">
    <property type="term" value="F:metal ion binding"/>
    <property type="evidence" value="ECO:0007669"/>
    <property type="project" value="UniProtKB-KW"/>
</dbReference>
<protein>
    <recommendedName>
        <fullName evidence="6">Mandelate racemase/muconate lactonizing enzyme C-terminal domain-containing protein</fullName>
    </recommendedName>
</protein>
<dbReference type="SMART" id="SM00922">
    <property type="entry name" value="MR_MLE"/>
    <property type="match status" value="1"/>
</dbReference>
<dbReference type="InterPro" id="IPR034593">
    <property type="entry name" value="DgoD-like"/>
</dbReference>
<evidence type="ECO:0000259" key="6">
    <source>
        <dbReference type="SMART" id="SM00922"/>
    </source>
</evidence>
<sequence length="346" mass="38963">MDLDYTTYRIICSHPFGISRSTHNYYDIVYVYMSDEGYIGRGEAAPSVRYDESTDQVISQLESIDSIDKNISLKEGMQWCKRNANGISSLEAALSTAWLDLWTLKNKQSISDFFKSDNNMLYTSFTIAIGDLDLIPMKLEEAQSYQILKIKLGVSVENDKQIIKLIRNETDKLIRVDANEGWDLDTGKKMCKWLADHNVEFVEQPFKAQNLRDTAKLRDLSPLPLIADENSIKSSNIPDIAHAFDGINIKLMKCGSLFEAKKMIDVAHEYDMKIMLGCMVESSIGITAMSNLSPQVDFADLDGNLLINNDPYIGVKIIDGKLKLPSGNGLGLTLNPEYKKDFNNLK</sequence>
<evidence type="ECO:0000256" key="5">
    <source>
        <dbReference type="ARBA" id="ARBA00023235"/>
    </source>
</evidence>
<feature type="domain" description="Mandelate racemase/muconate lactonizing enzyme C-terminal" evidence="6">
    <location>
        <begin position="132"/>
        <end position="224"/>
    </location>
</feature>
<organism evidence="7">
    <name type="scientific">marine metagenome</name>
    <dbReference type="NCBI Taxonomy" id="408172"/>
    <lineage>
        <taxon>unclassified sequences</taxon>
        <taxon>metagenomes</taxon>
        <taxon>ecological metagenomes</taxon>
    </lineage>
</organism>
<dbReference type="PANTHER" id="PTHR48080">
    <property type="entry name" value="D-GALACTONATE DEHYDRATASE-RELATED"/>
    <property type="match status" value="1"/>
</dbReference>
<dbReference type="SFLD" id="SFLDS00001">
    <property type="entry name" value="Enolase"/>
    <property type="match status" value="1"/>
</dbReference>
<dbReference type="EMBL" id="UINC01008903">
    <property type="protein sequence ID" value="SVA40023.1"/>
    <property type="molecule type" value="Genomic_DNA"/>
</dbReference>
<dbReference type="PANTHER" id="PTHR48080:SF3">
    <property type="entry name" value="ENOLASE SUPERFAMILY MEMBER DDB_G0284701"/>
    <property type="match status" value="1"/>
</dbReference>
<evidence type="ECO:0000256" key="4">
    <source>
        <dbReference type="ARBA" id="ARBA00022842"/>
    </source>
</evidence>
<comment type="similarity">
    <text evidence="2">Belongs to the mandelate racemase/muconate lactonizing enzyme family.</text>
</comment>
<dbReference type="SFLD" id="SFLDG00180">
    <property type="entry name" value="muconate_cycloisomerase"/>
    <property type="match status" value="1"/>
</dbReference>
<dbReference type="SFLD" id="SFLDF00010">
    <property type="entry name" value="dipeptide_epimerase"/>
    <property type="match status" value="1"/>
</dbReference>
<dbReference type="GO" id="GO:0016855">
    <property type="term" value="F:racemase and epimerase activity, acting on amino acids and derivatives"/>
    <property type="evidence" value="ECO:0007669"/>
    <property type="project" value="InterPro"/>
</dbReference>
<name>A0A381VKN6_9ZZZZ</name>